<proteinExistence type="predicted"/>
<gene>
    <name evidence="1" type="ordered locus">Isova_2945</name>
</gene>
<dbReference type="InterPro" id="IPR035944">
    <property type="entry name" value="YfbM-like_sf"/>
</dbReference>
<dbReference type="EMBL" id="CP002810">
    <property type="protein sequence ID" value="AEG45629.1"/>
    <property type="molecule type" value="Genomic_DNA"/>
</dbReference>
<protein>
    <recommendedName>
        <fullName evidence="3">DUF1877 family protein</fullName>
    </recommendedName>
</protein>
<dbReference type="STRING" id="743718.Isova_2945"/>
<name>F6FW85_ISOV2</name>
<dbReference type="SUPFAM" id="SSF111069">
    <property type="entry name" value="Hypothetical protein yfbM"/>
    <property type="match status" value="1"/>
</dbReference>
<evidence type="ECO:0008006" key="3">
    <source>
        <dbReference type="Google" id="ProtNLM"/>
    </source>
</evidence>
<evidence type="ECO:0000313" key="1">
    <source>
        <dbReference type="EMBL" id="AEG45629.1"/>
    </source>
</evidence>
<dbReference type="Pfam" id="PF08974">
    <property type="entry name" value="DUF1877"/>
    <property type="match status" value="1"/>
</dbReference>
<dbReference type="InterPro" id="IPR015068">
    <property type="entry name" value="DUF1877"/>
</dbReference>
<sequence>MPPNLGPRCGAVNGRVSVRADPEQVWELLEEEAEPPAVADALAGTTVDGLRTRFDPAALARAEIYPEIWDESDVFEAYLAPAFERLRSLYAHAAARGDWVLQAIV</sequence>
<organism evidence="2">
    <name type="scientific">Isoptericola variabilis (strain 225)</name>
    <dbReference type="NCBI Taxonomy" id="743718"/>
    <lineage>
        <taxon>Bacteria</taxon>
        <taxon>Bacillati</taxon>
        <taxon>Actinomycetota</taxon>
        <taxon>Actinomycetes</taxon>
        <taxon>Micrococcales</taxon>
        <taxon>Promicromonosporaceae</taxon>
        <taxon>Isoptericola</taxon>
    </lineage>
</organism>
<accession>F6FW85</accession>
<reference evidence="1 2" key="1">
    <citation type="submission" date="2011-05" db="EMBL/GenBank/DDBJ databases">
        <title>Complete sequence of Isoptericola variabilis 225.</title>
        <authorList>
            <consortium name="US DOE Joint Genome Institute"/>
            <person name="Lucas S."/>
            <person name="Han J."/>
            <person name="Lapidus A."/>
            <person name="Cheng J.-F."/>
            <person name="Goodwin L."/>
            <person name="Pitluck S."/>
            <person name="Peters L."/>
            <person name="Mikhailova N."/>
            <person name="Zeytun A."/>
            <person name="Han C."/>
            <person name="Tapia R."/>
            <person name="Land M."/>
            <person name="Hauser L."/>
            <person name="Kyrpides N."/>
            <person name="Ivanova N."/>
            <person name="Pagani I."/>
            <person name="Siebers A."/>
            <person name="Allgaier M."/>
            <person name="Thelen M."/>
            <person name="Hugenholtz P."/>
            <person name="Gladden J."/>
            <person name="Woyke T."/>
        </authorList>
    </citation>
    <scope>NUCLEOTIDE SEQUENCE [LARGE SCALE GENOMIC DNA]</scope>
    <source>
        <strain evidence="2">225</strain>
    </source>
</reference>
<dbReference type="HOGENOM" id="CLU_2232888_0_0_11"/>
<evidence type="ECO:0000313" key="2">
    <source>
        <dbReference type="Proteomes" id="UP000009236"/>
    </source>
</evidence>
<dbReference type="Proteomes" id="UP000009236">
    <property type="component" value="Chromosome"/>
</dbReference>
<dbReference type="KEGG" id="iva:Isova_2945"/>
<keyword evidence="2" id="KW-1185">Reference proteome</keyword>
<dbReference type="AlphaFoldDB" id="F6FW85"/>
<dbReference type="Gene3D" id="3.40.1760.10">
    <property type="entry name" value="YfbM-like super family"/>
    <property type="match status" value="1"/>
</dbReference>